<dbReference type="OrthoDB" id="7061261at2"/>
<dbReference type="AlphaFoldDB" id="A0A562Q948"/>
<protein>
    <recommendedName>
        <fullName evidence="2">RNA 2',3'-cyclic phosphodiesterase</fullName>
        <shortName evidence="2">RNA 2',3'-CPDase</shortName>
        <ecNumber evidence="2">3.1.4.58</ecNumber>
    </recommendedName>
</protein>
<dbReference type="InterPro" id="IPR014051">
    <property type="entry name" value="Phosphoesterase_HXTX"/>
</dbReference>
<proteinExistence type="inferred from homology"/>
<comment type="caution">
    <text evidence="4">The sequence shown here is derived from an EMBL/GenBank/DDBJ whole genome shotgun (WGS) entry which is preliminary data.</text>
</comment>
<evidence type="ECO:0000313" key="4">
    <source>
        <dbReference type="EMBL" id="TWI52700.1"/>
    </source>
</evidence>
<comment type="catalytic activity">
    <reaction evidence="2">
        <text>a 3'-end 2',3'-cyclophospho-ribonucleotide-RNA + H2O = a 3'-end 2'-phospho-ribonucleotide-RNA + H(+)</text>
        <dbReference type="Rhea" id="RHEA:11828"/>
        <dbReference type="Rhea" id="RHEA-COMP:10464"/>
        <dbReference type="Rhea" id="RHEA-COMP:17353"/>
        <dbReference type="ChEBI" id="CHEBI:15377"/>
        <dbReference type="ChEBI" id="CHEBI:15378"/>
        <dbReference type="ChEBI" id="CHEBI:83064"/>
        <dbReference type="ChEBI" id="CHEBI:173113"/>
        <dbReference type="EC" id="3.1.4.58"/>
    </reaction>
</comment>
<reference evidence="4 5" key="1">
    <citation type="journal article" date="2015" name="Stand. Genomic Sci.">
        <title>Genomic Encyclopedia of Bacterial and Archaeal Type Strains, Phase III: the genomes of soil and plant-associated and newly described type strains.</title>
        <authorList>
            <person name="Whitman W.B."/>
            <person name="Woyke T."/>
            <person name="Klenk H.P."/>
            <person name="Zhou Y."/>
            <person name="Lilburn T.G."/>
            <person name="Beck B.J."/>
            <person name="De Vos P."/>
            <person name="Vandamme P."/>
            <person name="Eisen J.A."/>
            <person name="Garrity G."/>
            <person name="Hugenholtz P."/>
            <person name="Kyrpides N.C."/>
        </authorList>
    </citation>
    <scope>NUCLEOTIDE SEQUENCE [LARGE SCALE GENOMIC DNA]</scope>
    <source>
        <strain evidence="4 5">CGMCC 1.6858</strain>
    </source>
</reference>
<dbReference type="EC" id="3.1.4.58" evidence="2"/>
<dbReference type="GO" id="GO:0008664">
    <property type="term" value="F:RNA 2',3'-cyclic 3'-phosphodiesterase activity"/>
    <property type="evidence" value="ECO:0007669"/>
    <property type="project" value="UniProtKB-EC"/>
</dbReference>
<evidence type="ECO:0000313" key="5">
    <source>
        <dbReference type="Proteomes" id="UP000316905"/>
    </source>
</evidence>
<feature type="active site" description="Proton donor" evidence="2">
    <location>
        <position position="42"/>
    </location>
</feature>
<dbReference type="InterPro" id="IPR009097">
    <property type="entry name" value="Cyclic_Pdiesterase"/>
</dbReference>
<feature type="active site" description="Proton acceptor" evidence="2">
    <location>
        <position position="123"/>
    </location>
</feature>
<dbReference type="RefSeq" id="WP_145143415.1">
    <property type="nucleotide sequence ID" value="NZ_VLKY01000010.1"/>
</dbReference>
<name>A0A562Q948_9PSED</name>
<evidence type="ECO:0000256" key="1">
    <source>
        <dbReference type="ARBA" id="ARBA00022801"/>
    </source>
</evidence>
<dbReference type="NCBIfam" id="TIGR02258">
    <property type="entry name" value="2_5_ligase"/>
    <property type="match status" value="1"/>
</dbReference>
<gene>
    <name evidence="4" type="ORF">IQ22_03076</name>
</gene>
<keyword evidence="4" id="KW-0436">Ligase</keyword>
<dbReference type="InterPro" id="IPR004175">
    <property type="entry name" value="RNA_CPDase"/>
</dbReference>
<dbReference type="Proteomes" id="UP000316905">
    <property type="component" value="Unassembled WGS sequence"/>
</dbReference>
<sequence length="174" mass="19872">MSAEHVRLFFGLPCPDRAAREVIAWGLREQLKGRLIPAENLHITLAFLGEIPQARLNELLQIGESLHSSCFEITLDRFECWAHGLICLLPTHKPVALEYLAKEMAERLTQSGYKIDTRRYKAHLTIARKSPSRPKQAPSISWTVDRFVLYMSKNDGGRSLYLKLKEWPMTSNGP</sequence>
<feature type="domain" description="Phosphoesterase HXTX" evidence="3">
    <location>
        <begin position="27"/>
        <end position="82"/>
    </location>
</feature>
<dbReference type="HAMAP" id="MF_01940">
    <property type="entry name" value="RNA_CPDase"/>
    <property type="match status" value="1"/>
</dbReference>
<comment type="function">
    <text evidence="2">Hydrolyzes RNA 2',3'-cyclic phosphodiester to an RNA 2'-phosphomonoester.</text>
</comment>
<comment type="similarity">
    <text evidence="2">Belongs to the 2H phosphoesterase superfamily. ThpR family.</text>
</comment>
<dbReference type="PANTHER" id="PTHR35561">
    <property type="entry name" value="RNA 2',3'-CYCLIC PHOSPHODIESTERASE"/>
    <property type="match status" value="1"/>
</dbReference>
<dbReference type="GO" id="GO:0004113">
    <property type="term" value="F:2',3'-cyclic-nucleotide 3'-phosphodiesterase activity"/>
    <property type="evidence" value="ECO:0007669"/>
    <property type="project" value="InterPro"/>
</dbReference>
<dbReference type="EMBL" id="VLKY01000010">
    <property type="protein sequence ID" value="TWI52700.1"/>
    <property type="molecule type" value="Genomic_DNA"/>
</dbReference>
<dbReference type="SUPFAM" id="SSF55144">
    <property type="entry name" value="LigT-like"/>
    <property type="match status" value="1"/>
</dbReference>
<feature type="short sequence motif" description="HXTX 2" evidence="2">
    <location>
        <begin position="123"/>
        <end position="126"/>
    </location>
</feature>
<dbReference type="Pfam" id="PF02834">
    <property type="entry name" value="LigT_PEase"/>
    <property type="match status" value="1"/>
</dbReference>
<feature type="short sequence motif" description="HXTX 1" evidence="2">
    <location>
        <begin position="42"/>
        <end position="45"/>
    </location>
</feature>
<dbReference type="Gene3D" id="3.90.1140.10">
    <property type="entry name" value="Cyclic phosphodiesterase"/>
    <property type="match status" value="1"/>
</dbReference>
<dbReference type="GO" id="GO:0016874">
    <property type="term" value="F:ligase activity"/>
    <property type="evidence" value="ECO:0007669"/>
    <property type="project" value="UniProtKB-KW"/>
</dbReference>
<keyword evidence="5" id="KW-1185">Reference proteome</keyword>
<keyword evidence="1 2" id="KW-0378">Hydrolase</keyword>
<evidence type="ECO:0000259" key="3">
    <source>
        <dbReference type="Pfam" id="PF02834"/>
    </source>
</evidence>
<evidence type="ECO:0000256" key="2">
    <source>
        <dbReference type="HAMAP-Rule" id="MF_01940"/>
    </source>
</evidence>
<accession>A0A562Q948</accession>
<organism evidence="4 5">
    <name type="scientific">Pseudomonas duriflava</name>
    <dbReference type="NCBI Taxonomy" id="459528"/>
    <lineage>
        <taxon>Bacteria</taxon>
        <taxon>Pseudomonadati</taxon>
        <taxon>Pseudomonadota</taxon>
        <taxon>Gammaproteobacteria</taxon>
        <taxon>Pseudomonadales</taxon>
        <taxon>Pseudomonadaceae</taxon>
        <taxon>Pseudomonas</taxon>
    </lineage>
</organism>
<dbReference type="PANTHER" id="PTHR35561:SF1">
    <property type="entry name" value="RNA 2',3'-CYCLIC PHOSPHODIESTERASE"/>
    <property type="match status" value="1"/>
</dbReference>